<protein>
    <submittedName>
        <fullName evidence="2">Copper resistance protein CopC</fullName>
    </submittedName>
</protein>
<gene>
    <name evidence="2" type="ORF">ACFQ1S_45395</name>
</gene>
<dbReference type="InterPro" id="IPR014756">
    <property type="entry name" value="Ig_E-set"/>
</dbReference>
<sequence length="103" mass="10857">MVAFLALATPASAHVRLLASDPQPGQELARPPQSIRLTFDSPLTAKVSTVWLNTPSPYGPLFILLMKSVVAVTGEHLVLAAAVTKVLMAVPLMLLCATLPGLE</sequence>
<dbReference type="Proteomes" id="UP001597045">
    <property type="component" value="Unassembled WGS sequence"/>
</dbReference>
<name>A0ABW3MS36_9PSEU</name>
<dbReference type="Gene3D" id="2.60.40.1220">
    <property type="match status" value="1"/>
</dbReference>
<dbReference type="Pfam" id="PF26314">
    <property type="entry name" value="MptA_B_family"/>
    <property type="match status" value="1"/>
</dbReference>
<evidence type="ECO:0000256" key="1">
    <source>
        <dbReference type="ARBA" id="ARBA00022729"/>
    </source>
</evidence>
<keyword evidence="3" id="KW-1185">Reference proteome</keyword>
<dbReference type="InterPro" id="IPR014755">
    <property type="entry name" value="Cu-Rt/internalin_Ig-like"/>
</dbReference>
<proteinExistence type="predicted"/>
<comment type="caution">
    <text evidence="2">The sequence shown here is derived from an EMBL/GenBank/DDBJ whole genome shotgun (WGS) entry which is preliminary data.</text>
</comment>
<keyword evidence="1" id="KW-0732">Signal</keyword>
<dbReference type="SUPFAM" id="SSF81296">
    <property type="entry name" value="E set domains"/>
    <property type="match status" value="1"/>
</dbReference>
<reference evidence="3" key="1">
    <citation type="journal article" date="2019" name="Int. J. Syst. Evol. Microbiol.">
        <title>The Global Catalogue of Microorganisms (GCM) 10K type strain sequencing project: providing services to taxonomists for standard genome sequencing and annotation.</title>
        <authorList>
            <consortium name="The Broad Institute Genomics Platform"/>
            <consortium name="The Broad Institute Genome Sequencing Center for Infectious Disease"/>
            <person name="Wu L."/>
            <person name="Ma J."/>
        </authorList>
    </citation>
    <scope>NUCLEOTIDE SEQUENCE [LARGE SCALE GENOMIC DNA]</scope>
    <source>
        <strain evidence="3">JCM 31486</strain>
    </source>
</reference>
<feature type="non-terminal residue" evidence="2">
    <location>
        <position position="103"/>
    </location>
</feature>
<evidence type="ECO:0000313" key="3">
    <source>
        <dbReference type="Proteomes" id="UP001597045"/>
    </source>
</evidence>
<organism evidence="2 3">
    <name type="scientific">Kibdelosporangium lantanae</name>
    <dbReference type="NCBI Taxonomy" id="1497396"/>
    <lineage>
        <taxon>Bacteria</taxon>
        <taxon>Bacillati</taxon>
        <taxon>Actinomycetota</taxon>
        <taxon>Actinomycetes</taxon>
        <taxon>Pseudonocardiales</taxon>
        <taxon>Pseudonocardiaceae</taxon>
        <taxon>Kibdelosporangium</taxon>
    </lineage>
</organism>
<dbReference type="EMBL" id="JBHTIS010004311">
    <property type="protein sequence ID" value="MFD1052310.1"/>
    <property type="molecule type" value="Genomic_DNA"/>
</dbReference>
<accession>A0ABW3MS36</accession>
<evidence type="ECO:0000313" key="2">
    <source>
        <dbReference type="EMBL" id="MFD1052310.1"/>
    </source>
</evidence>